<evidence type="ECO:0000313" key="3">
    <source>
        <dbReference type="Proteomes" id="UP001221142"/>
    </source>
</evidence>
<keyword evidence="3" id="KW-1185">Reference proteome</keyword>
<proteinExistence type="predicted"/>
<comment type="caution">
    <text evidence="2">The sequence shown here is derived from an EMBL/GenBank/DDBJ whole genome shotgun (WGS) entry which is preliminary data.</text>
</comment>
<name>A0AAD7FRS3_9AGAR</name>
<dbReference type="AlphaFoldDB" id="A0AAD7FRS3"/>
<evidence type="ECO:0000313" key="2">
    <source>
        <dbReference type="EMBL" id="KAJ7639061.1"/>
    </source>
</evidence>
<accession>A0AAD7FRS3</accession>
<dbReference type="Proteomes" id="UP001221142">
    <property type="component" value="Unassembled WGS sequence"/>
</dbReference>
<gene>
    <name evidence="2" type="ORF">FB45DRAFT_1023806</name>
</gene>
<protein>
    <submittedName>
        <fullName evidence="2">Uncharacterized protein</fullName>
    </submittedName>
</protein>
<organism evidence="2 3">
    <name type="scientific">Roridomyces roridus</name>
    <dbReference type="NCBI Taxonomy" id="1738132"/>
    <lineage>
        <taxon>Eukaryota</taxon>
        <taxon>Fungi</taxon>
        <taxon>Dikarya</taxon>
        <taxon>Basidiomycota</taxon>
        <taxon>Agaricomycotina</taxon>
        <taxon>Agaricomycetes</taxon>
        <taxon>Agaricomycetidae</taxon>
        <taxon>Agaricales</taxon>
        <taxon>Marasmiineae</taxon>
        <taxon>Mycenaceae</taxon>
        <taxon>Roridomyces</taxon>
    </lineage>
</organism>
<dbReference type="EMBL" id="JARKIF010000005">
    <property type="protein sequence ID" value="KAJ7639061.1"/>
    <property type="molecule type" value="Genomic_DNA"/>
</dbReference>
<feature type="region of interest" description="Disordered" evidence="1">
    <location>
        <begin position="484"/>
        <end position="507"/>
    </location>
</feature>
<reference evidence="2" key="1">
    <citation type="submission" date="2023-03" db="EMBL/GenBank/DDBJ databases">
        <title>Massive genome expansion in bonnet fungi (Mycena s.s.) driven by repeated elements and novel gene families across ecological guilds.</title>
        <authorList>
            <consortium name="Lawrence Berkeley National Laboratory"/>
            <person name="Harder C.B."/>
            <person name="Miyauchi S."/>
            <person name="Viragh M."/>
            <person name="Kuo A."/>
            <person name="Thoen E."/>
            <person name="Andreopoulos B."/>
            <person name="Lu D."/>
            <person name="Skrede I."/>
            <person name="Drula E."/>
            <person name="Henrissat B."/>
            <person name="Morin E."/>
            <person name="Kohler A."/>
            <person name="Barry K."/>
            <person name="LaButti K."/>
            <person name="Morin E."/>
            <person name="Salamov A."/>
            <person name="Lipzen A."/>
            <person name="Mereny Z."/>
            <person name="Hegedus B."/>
            <person name="Baldrian P."/>
            <person name="Stursova M."/>
            <person name="Weitz H."/>
            <person name="Taylor A."/>
            <person name="Grigoriev I.V."/>
            <person name="Nagy L.G."/>
            <person name="Martin F."/>
            <person name="Kauserud H."/>
        </authorList>
    </citation>
    <scope>NUCLEOTIDE SEQUENCE</scope>
    <source>
        <strain evidence="2">9284</strain>
    </source>
</reference>
<sequence>MQGVLVLDSGSPPITTDVGALNGQPLQFRPSFSDEQLKSINQFLQVDLSKICLDIHDLCRRQEGAHIVPTLPSVPLDFRAYTEQTILLLRYAQTKRSEEQEKVLPAIVFWVLANCRNKIHRRFRQIQPLLEALTLWRPAAYDVIPVKHILIPTDTSLETILVAYNIARSSDTTHTYIFSEGAAANWAAALRNHTEMIAYFLRQAADKSEDQVKWGILYTLLQDHQILLRHVVDGIGHLHSFDWAVSDVMRRTLGSNDGTEHKGRRVGDEELKLEEEEPMNLLPLLEATNLDKLPFHANFLLRRLASLSAWSTSVRQLVHNKAFRLTTHLDLRLLELPRQEVAHHEWKAVVEHWELPVPTTPVNEHGAVHCEAGIMASMVEGLDQEPSNVRDAFDALRTEYTNHIDSSEQSITIGIAKKSCPTCKLLAEVINKTREIKIDVQGSHTTFSPWVPPHWLPPDILEALEQRLMKIVLELVRDNIRVTTPSSSSTVNDEESSPPIPKMSSRALAWRKAQELEK</sequence>
<evidence type="ECO:0000256" key="1">
    <source>
        <dbReference type="SAM" id="MobiDB-lite"/>
    </source>
</evidence>